<comment type="caution">
    <text evidence="2">The sequence shown here is derived from an EMBL/GenBank/DDBJ whole genome shotgun (WGS) entry which is preliminary data.</text>
</comment>
<reference evidence="3" key="1">
    <citation type="journal article" date="2019" name="Int. J. Syst. Evol. Microbiol.">
        <title>The Global Catalogue of Microorganisms (GCM) 10K type strain sequencing project: providing services to taxonomists for standard genome sequencing and annotation.</title>
        <authorList>
            <consortium name="The Broad Institute Genomics Platform"/>
            <consortium name="The Broad Institute Genome Sequencing Center for Infectious Disease"/>
            <person name="Wu L."/>
            <person name="Ma J."/>
        </authorList>
    </citation>
    <scope>NUCLEOTIDE SEQUENCE [LARGE SCALE GENOMIC DNA]</scope>
    <source>
        <strain evidence="3">JCM 18401</strain>
    </source>
</reference>
<dbReference type="Proteomes" id="UP001499988">
    <property type="component" value="Unassembled WGS sequence"/>
</dbReference>
<dbReference type="PROSITE" id="PS50943">
    <property type="entry name" value="HTH_CROC1"/>
    <property type="match status" value="1"/>
</dbReference>
<dbReference type="SMART" id="SM00530">
    <property type="entry name" value="HTH_XRE"/>
    <property type="match status" value="1"/>
</dbReference>
<sequence>MVTGRRLIKEARKRRGMTQLDLAEFAGMSERQVRRLESGEAAVSFNQLRYIVEEVCRLNFIELQRELANEIVETSPV</sequence>
<evidence type="ECO:0000313" key="2">
    <source>
        <dbReference type="EMBL" id="GAA4879971.1"/>
    </source>
</evidence>
<dbReference type="Pfam" id="PF01381">
    <property type="entry name" value="HTH_3"/>
    <property type="match status" value="1"/>
</dbReference>
<dbReference type="Gene3D" id="1.10.260.40">
    <property type="entry name" value="lambda repressor-like DNA-binding domains"/>
    <property type="match status" value="1"/>
</dbReference>
<dbReference type="SUPFAM" id="SSF47413">
    <property type="entry name" value="lambda repressor-like DNA-binding domains"/>
    <property type="match status" value="1"/>
</dbReference>
<dbReference type="CDD" id="cd00093">
    <property type="entry name" value="HTH_XRE"/>
    <property type="match status" value="1"/>
</dbReference>
<keyword evidence="3" id="KW-1185">Reference proteome</keyword>
<feature type="domain" description="HTH cro/C1-type" evidence="1">
    <location>
        <begin position="8"/>
        <end position="48"/>
    </location>
</feature>
<name>A0ABP9EIG0_9GAMM</name>
<dbReference type="EMBL" id="BAABJZ010000016">
    <property type="protein sequence ID" value="GAA4879971.1"/>
    <property type="molecule type" value="Genomic_DNA"/>
</dbReference>
<dbReference type="InterPro" id="IPR001387">
    <property type="entry name" value="Cro/C1-type_HTH"/>
</dbReference>
<accession>A0ABP9EIG0</accession>
<gene>
    <name evidence="2" type="ORF">GCM10023333_12610</name>
</gene>
<organism evidence="2 3">
    <name type="scientific">Ferrimonas pelagia</name>
    <dbReference type="NCBI Taxonomy" id="1177826"/>
    <lineage>
        <taxon>Bacteria</taxon>
        <taxon>Pseudomonadati</taxon>
        <taxon>Pseudomonadota</taxon>
        <taxon>Gammaproteobacteria</taxon>
        <taxon>Alteromonadales</taxon>
        <taxon>Ferrimonadaceae</taxon>
        <taxon>Ferrimonas</taxon>
    </lineage>
</organism>
<evidence type="ECO:0000313" key="3">
    <source>
        <dbReference type="Proteomes" id="UP001499988"/>
    </source>
</evidence>
<protein>
    <recommendedName>
        <fullName evidence="1">HTH cro/C1-type domain-containing protein</fullName>
    </recommendedName>
</protein>
<proteinExistence type="predicted"/>
<dbReference type="InterPro" id="IPR010982">
    <property type="entry name" value="Lambda_DNA-bd_dom_sf"/>
</dbReference>
<dbReference type="RefSeq" id="WP_345334501.1">
    <property type="nucleotide sequence ID" value="NZ_BAABJZ010000016.1"/>
</dbReference>
<evidence type="ECO:0000259" key="1">
    <source>
        <dbReference type="PROSITE" id="PS50943"/>
    </source>
</evidence>